<evidence type="ECO:0000313" key="1">
    <source>
        <dbReference type="EMBL" id="PUZ25177.1"/>
    </source>
</evidence>
<dbReference type="Proteomes" id="UP000244450">
    <property type="component" value="Unassembled WGS sequence"/>
</dbReference>
<accession>A0A2T7BFX0</accession>
<organism evidence="1 2">
    <name type="scientific">Chitinophaga parva</name>
    <dbReference type="NCBI Taxonomy" id="2169414"/>
    <lineage>
        <taxon>Bacteria</taxon>
        <taxon>Pseudomonadati</taxon>
        <taxon>Bacteroidota</taxon>
        <taxon>Chitinophagia</taxon>
        <taxon>Chitinophagales</taxon>
        <taxon>Chitinophagaceae</taxon>
        <taxon>Chitinophaga</taxon>
    </lineage>
</organism>
<protein>
    <submittedName>
        <fullName evidence="1">Uncharacterized protein</fullName>
    </submittedName>
</protein>
<name>A0A2T7BFX0_9BACT</name>
<sequence>MTFSVVPYPNTPVIGAIFKSDSIPTGLVGKLLPAGVAGKLQVFDLDADTLIADTLIMVPKDGQLDFKFVYATDIGISGFLNTQPYAPDTAYFNFQNSVKIDGAKVPVDVKVSVMNNTTGEFEELFTLENLAPGKLSATYSLPGFDASGNSNNYFAEVLNADTKAALSPGPVFVGAGGSFFIDQLYTDIDGMVYPNYISF</sequence>
<evidence type="ECO:0000313" key="2">
    <source>
        <dbReference type="Proteomes" id="UP000244450"/>
    </source>
</evidence>
<comment type="caution">
    <text evidence="1">The sequence shown here is derived from an EMBL/GenBank/DDBJ whole genome shotgun (WGS) entry which is preliminary data.</text>
</comment>
<dbReference type="EMBL" id="QCYK01000002">
    <property type="protein sequence ID" value="PUZ25177.1"/>
    <property type="molecule type" value="Genomic_DNA"/>
</dbReference>
<reference evidence="1 2" key="1">
    <citation type="submission" date="2018-04" db="EMBL/GenBank/DDBJ databases">
        <title>Chitinophaga fuyangensis sp. nov., isolated from soil in a chemical factory.</title>
        <authorList>
            <person name="Chen K."/>
        </authorList>
    </citation>
    <scope>NUCLEOTIDE SEQUENCE [LARGE SCALE GENOMIC DNA]</scope>
    <source>
        <strain evidence="1 2">LY-1</strain>
    </source>
</reference>
<gene>
    <name evidence="1" type="ORF">DCC81_12780</name>
</gene>
<keyword evidence="2" id="KW-1185">Reference proteome</keyword>
<proteinExistence type="predicted"/>
<dbReference type="RefSeq" id="WP_108687015.1">
    <property type="nucleotide sequence ID" value="NZ_QCYK01000002.1"/>
</dbReference>
<dbReference type="AlphaFoldDB" id="A0A2T7BFX0"/>